<name>A0A0G0KFL5_9BACT</name>
<dbReference type="STRING" id="1618336.US94_C0009G0006"/>
<gene>
    <name evidence="1" type="ORF">US94_C0009G0006</name>
</gene>
<accession>A0A0G0KFL5</accession>
<reference evidence="1 2" key="1">
    <citation type="journal article" date="2015" name="Nature">
        <title>rRNA introns, odd ribosomes, and small enigmatic genomes across a large radiation of phyla.</title>
        <authorList>
            <person name="Brown C.T."/>
            <person name="Hug L.A."/>
            <person name="Thomas B.C."/>
            <person name="Sharon I."/>
            <person name="Castelle C.J."/>
            <person name="Singh A."/>
            <person name="Wilkins M.J."/>
            <person name="Williams K.H."/>
            <person name="Banfield J.F."/>
        </authorList>
    </citation>
    <scope>NUCLEOTIDE SEQUENCE [LARGE SCALE GENOMIC DNA]</scope>
</reference>
<dbReference type="Proteomes" id="UP000034498">
    <property type="component" value="Unassembled WGS sequence"/>
</dbReference>
<protein>
    <submittedName>
        <fullName evidence="1">Uncharacterized protein</fullName>
    </submittedName>
</protein>
<sequence>MRFSFFYYIVKIVQKLKGESKLTTLDELFQERVRRLNQTVSTCPIASIERCGHDSYHKEKCSSCVALYDFLVTIGEIENIDIRANKLDEMISDFLCGTMLKAGLEKTKTIISEIGPIESLSTKQIVILEAIERLLEHLEDDSYEIDIIVKVMEATLRQQLSDLLPTIKS</sequence>
<evidence type="ECO:0000313" key="2">
    <source>
        <dbReference type="Proteomes" id="UP000034498"/>
    </source>
</evidence>
<dbReference type="EMBL" id="LBUX01000009">
    <property type="protein sequence ID" value="KKQ74260.1"/>
    <property type="molecule type" value="Genomic_DNA"/>
</dbReference>
<comment type="caution">
    <text evidence="1">The sequence shown here is derived from an EMBL/GenBank/DDBJ whole genome shotgun (WGS) entry which is preliminary data.</text>
</comment>
<dbReference type="AlphaFoldDB" id="A0A0G0KFL5"/>
<proteinExistence type="predicted"/>
<evidence type="ECO:0000313" key="1">
    <source>
        <dbReference type="EMBL" id="KKQ74260.1"/>
    </source>
</evidence>
<organism evidence="1 2">
    <name type="scientific">Berkelbacteria bacterium GW2011_GWB1_38_5</name>
    <dbReference type="NCBI Taxonomy" id="1618336"/>
    <lineage>
        <taxon>Bacteria</taxon>
        <taxon>Candidatus Berkelbacteria</taxon>
    </lineage>
</organism>